<feature type="transmembrane region" description="Helical" evidence="1">
    <location>
        <begin position="174"/>
        <end position="194"/>
    </location>
</feature>
<protein>
    <recommendedName>
        <fullName evidence="2">Potassium channel domain-containing protein</fullName>
    </recommendedName>
</protein>
<dbReference type="EMBL" id="WRXO01000001">
    <property type="protein sequence ID" value="MVT40028.1"/>
    <property type="molecule type" value="Genomic_DNA"/>
</dbReference>
<dbReference type="Gene3D" id="1.10.287.70">
    <property type="match status" value="1"/>
</dbReference>
<name>A0A6N8J5Z4_9BACT</name>
<organism evidence="3 4">
    <name type="scientific">Chitinophaga oryziterrae</name>
    <dbReference type="NCBI Taxonomy" id="1031224"/>
    <lineage>
        <taxon>Bacteria</taxon>
        <taxon>Pseudomonadati</taxon>
        <taxon>Bacteroidota</taxon>
        <taxon>Chitinophagia</taxon>
        <taxon>Chitinophagales</taxon>
        <taxon>Chitinophagaceae</taxon>
        <taxon>Chitinophaga</taxon>
    </lineage>
</organism>
<dbReference type="Pfam" id="PF07885">
    <property type="entry name" value="Ion_trans_2"/>
    <property type="match status" value="1"/>
</dbReference>
<feature type="domain" description="Potassium channel" evidence="2">
    <location>
        <begin position="141"/>
        <end position="221"/>
    </location>
</feature>
<dbReference type="InterPro" id="IPR013099">
    <property type="entry name" value="K_chnl_dom"/>
</dbReference>
<keyword evidence="1" id="KW-1133">Transmembrane helix</keyword>
<feature type="transmembrane region" description="Helical" evidence="1">
    <location>
        <begin position="28"/>
        <end position="44"/>
    </location>
</feature>
<sequence>MNLMQIIMTMQETELFQKILCYARKKRYELLLISFMVFIFGNTFSEHVHVAAIFNIYQNMIVGFIVFYYNKRLRIFILVVITCTVFLDLCQRELGITDIKSWLGILYLLFFFIVATDVFKEVLYAKRVSRSLLSAALCGFVLLCLIGTFVFYQIQIKEPNAFSNTGTGYEVMNNLNYFSFTTLLTIGYGDILPLSLLARRAVMLIGLAGHFYTVFVTSIIIGKYLSANNKKLRLSYQHEDH</sequence>
<accession>A0A6N8J5Z4</accession>
<feature type="transmembrane region" description="Helical" evidence="1">
    <location>
        <begin position="76"/>
        <end position="95"/>
    </location>
</feature>
<dbReference type="SUPFAM" id="SSF81324">
    <property type="entry name" value="Voltage-gated potassium channels"/>
    <property type="match status" value="1"/>
</dbReference>
<comment type="caution">
    <text evidence="3">The sequence shown here is derived from an EMBL/GenBank/DDBJ whole genome shotgun (WGS) entry which is preliminary data.</text>
</comment>
<evidence type="ECO:0000313" key="3">
    <source>
        <dbReference type="EMBL" id="MVT40028.1"/>
    </source>
</evidence>
<feature type="transmembrane region" description="Helical" evidence="1">
    <location>
        <begin position="131"/>
        <end position="154"/>
    </location>
</feature>
<feature type="transmembrane region" description="Helical" evidence="1">
    <location>
        <begin position="201"/>
        <end position="225"/>
    </location>
</feature>
<keyword evidence="1" id="KW-0472">Membrane</keyword>
<evidence type="ECO:0000256" key="1">
    <source>
        <dbReference type="SAM" id="Phobius"/>
    </source>
</evidence>
<dbReference type="AlphaFoldDB" id="A0A6N8J5Z4"/>
<evidence type="ECO:0000259" key="2">
    <source>
        <dbReference type="Pfam" id="PF07885"/>
    </source>
</evidence>
<feature type="transmembrane region" description="Helical" evidence="1">
    <location>
        <begin position="101"/>
        <end position="119"/>
    </location>
</feature>
<reference evidence="3 4" key="1">
    <citation type="submission" date="2019-12" db="EMBL/GenBank/DDBJ databases">
        <title>The draft genomic sequence of strain Chitinophaga oryziterrae JCM 16595.</title>
        <authorList>
            <person name="Zhang X."/>
        </authorList>
    </citation>
    <scope>NUCLEOTIDE SEQUENCE [LARGE SCALE GENOMIC DNA]</scope>
    <source>
        <strain evidence="3 4">JCM 16595</strain>
    </source>
</reference>
<evidence type="ECO:0000313" key="4">
    <source>
        <dbReference type="Proteomes" id="UP000468388"/>
    </source>
</evidence>
<keyword evidence="4" id="KW-1185">Reference proteome</keyword>
<dbReference type="Proteomes" id="UP000468388">
    <property type="component" value="Unassembled WGS sequence"/>
</dbReference>
<gene>
    <name evidence="3" type="ORF">GO495_05500</name>
</gene>
<proteinExistence type="predicted"/>
<keyword evidence="1" id="KW-0812">Transmembrane</keyword>